<evidence type="ECO:0008006" key="2">
    <source>
        <dbReference type="Google" id="ProtNLM"/>
    </source>
</evidence>
<dbReference type="AlphaFoldDB" id="X1E1X5"/>
<dbReference type="EMBL" id="BART01020307">
    <property type="protein sequence ID" value="GAH02658.1"/>
    <property type="molecule type" value="Genomic_DNA"/>
</dbReference>
<comment type="caution">
    <text evidence="1">The sequence shown here is derived from an EMBL/GenBank/DDBJ whole genome shotgun (WGS) entry which is preliminary data.</text>
</comment>
<protein>
    <recommendedName>
        <fullName evidence="2">Glycosyl transferase family 28 C-terminal domain-containing protein</fullName>
    </recommendedName>
</protein>
<accession>X1E1X5</accession>
<feature type="non-terminal residue" evidence="1">
    <location>
        <position position="208"/>
    </location>
</feature>
<sequence length="208" mass="24003">MGHLFRSIEVARALSDHEVILVVGGREVDVELPEHVTLVRLPGLYMDEQFTTLIPEDADKTIEDIQRKRQEMLFSLCQMHKPDIFIIELYPFGRTIFGFELQPLLDSIQQGRFGKIKVVCSLRDILVEKRDPKAYEERVLNHLNAHFDLLLIHSDPEIMPLDETFSRVNDIRIPIFYTGFVTRKVKPAAGKKLRRELAIAAQEKLIVA</sequence>
<gene>
    <name evidence="1" type="ORF">S01H4_37763</name>
</gene>
<proteinExistence type="predicted"/>
<name>X1E1X5_9ZZZZ</name>
<organism evidence="1">
    <name type="scientific">marine sediment metagenome</name>
    <dbReference type="NCBI Taxonomy" id="412755"/>
    <lineage>
        <taxon>unclassified sequences</taxon>
        <taxon>metagenomes</taxon>
        <taxon>ecological metagenomes</taxon>
    </lineage>
</organism>
<evidence type="ECO:0000313" key="1">
    <source>
        <dbReference type="EMBL" id="GAH02658.1"/>
    </source>
</evidence>
<reference evidence="1" key="1">
    <citation type="journal article" date="2014" name="Front. Microbiol.">
        <title>High frequency of phylogenetically diverse reductive dehalogenase-homologous genes in deep subseafloor sedimentary metagenomes.</title>
        <authorList>
            <person name="Kawai M."/>
            <person name="Futagami T."/>
            <person name="Toyoda A."/>
            <person name="Takaki Y."/>
            <person name="Nishi S."/>
            <person name="Hori S."/>
            <person name="Arai W."/>
            <person name="Tsubouchi T."/>
            <person name="Morono Y."/>
            <person name="Uchiyama I."/>
            <person name="Ito T."/>
            <person name="Fujiyama A."/>
            <person name="Inagaki F."/>
            <person name="Takami H."/>
        </authorList>
    </citation>
    <scope>NUCLEOTIDE SEQUENCE</scope>
    <source>
        <strain evidence="1">Expedition CK06-06</strain>
    </source>
</reference>